<dbReference type="STRING" id="319970.RV00_GL001722"/>
<dbReference type="EMBL" id="JXKM01000003">
    <property type="protein sequence ID" value="OJG36363.1"/>
    <property type="molecule type" value="Genomic_DNA"/>
</dbReference>
<dbReference type="Proteomes" id="UP000183700">
    <property type="component" value="Unassembled WGS sequence"/>
</dbReference>
<comment type="caution">
    <text evidence="1">The sequence shown here is derived from an EMBL/GenBank/DDBJ whole genome shotgun (WGS) entry which is preliminary data.</text>
</comment>
<evidence type="ECO:0008006" key="3">
    <source>
        <dbReference type="Google" id="ProtNLM"/>
    </source>
</evidence>
<protein>
    <recommendedName>
        <fullName evidence="3">DUF1659 domain-containing protein</fullName>
    </recommendedName>
</protein>
<sequence length="91" mass="10203">MCSYHTFRYSLFTGRENEFGGKTMKQKMGNKLQVQIEPANGEKLQNVNFQNVIDAPEEDAILELGEIMTALAIEGSSLKGVVLTTQTRYTK</sequence>
<keyword evidence="2" id="KW-1185">Reference proteome</keyword>
<reference evidence="1 2" key="1">
    <citation type="submission" date="2014-12" db="EMBL/GenBank/DDBJ databases">
        <title>Draft genome sequences of 29 type strains of Enterococci.</title>
        <authorList>
            <person name="Zhong Z."/>
            <person name="Sun Z."/>
            <person name="Liu W."/>
            <person name="Zhang W."/>
            <person name="Zhang H."/>
        </authorList>
    </citation>
    <scope>NUCLEOTIDE SEQUENCE [LARGE SCALE GENOMIC DNA]</scope>
    <source>
        <strain evidence="1 2">DSM 22802</strain>
    </source>
</reference>
<proteinExistence type="predicted"/>
<name>A0A1L8SWL2_9ENTE</name>
<evidence type="ECO:0000313" key="2">
    <source>
        <dbReference type="Proteomes" id="UP000183700"/>
    </source>
</evidence>
<organism evidence="1 2">
    <name type="scientific">Enterococcus devriesei</name>
    <dbReference type="NCBI Taxonomy" id="319970"/>
    <lineage>
        <taxon>Bacteria</taxon>
        <taxon>Bacillati</taxon>
        <taxon>Bacillota</taxon>
        <taxon>Bacilli</taxon>
        <taxon>Lactobacillales</taxon>
        <taxon>Enterococcaceae</taxon>
        <taxon>Enterococcus</taxon>
    </lineage>
</organism>
<evidence type="ECO:0000313" key="1">
    <source>
        <dbReference type="EMBL" id="OJG36363.1"/>
    </source>
</evidence>
<dbReference type="AlphaFoldDB" id="A0A1L8SWL2"/>
<gene>
    <name evidence="1" type="ORF">RV00_GL001722</name>
</gene>
<accession>A0A1L8SWL2</accession>